<evidence type="ECO:0000313" key="2">
    <source>
        <dbReference type="Proteomes" id="UP001638806"/>
    </source>
</evidence>
<keyword evidence="2" id="KW-1185">Reference proteome</keyword>
<accession>A0ACC4E748</accession>
<dbReference type="Proteomes" id="UP001638806">
    <property type="component" value="Unassembled WGS sequence"/>
</dbReference>
<comment type="caution">
    <text evidence="1">The sequence shown here is derived from an EMBL/GenBank/DDBJ whole genome shotgun (WGS) entry which is preliminary data.</text>
</comment>
<organism evidence="1 2">
    <name type="scientific">Purpureocillium lilacinum</name>
    <name type="common">Paecilomyces lilacinus</name>
    <dbReference type="NCBI Taxonomy" id="33203"/>
    <lineage>
        <taxon>Eukaryota</taxon>
        <taxon>Fungi</taxon>
        <taxon>Dikarya</taxon>
        <taxon>Ascomycota</taxon>
        <taxon>Pezizomycotina</taxon>
        <taxon>Sordariomycetes</taxon>
        <taxon>Hypocreomycetidae</taxon>
        <taxon>Hypocreales</taxon>
        <taxon>Ophiocordycipitaceae</taxon>
        <taxon>Purpureocillium</taxon>
    </lineage>
</organism>
<reference evidence="1" key="1">
    <citation type="submission" date="2024-12" db="EMBL/GenBank/DDBJ databases">
        <title>Comparative genomics and development of molecular markers within Purpureocillium lilacinum and among Purpureocillium species.</title>
        <authorList>
            <person name="Yeh Z.-Y."/>
            <person name="Ni N.-T."/>
            <person name="Lo P.-H."/>
            <person name="Mushyakhwo K."/>
            <person name="Lin C.-F."/>
            <person name="Nai Y.-S."/>
        </authorList>
    </citation>
    <scope>NUCLEOTIDE SEQUENCE</scope>
    <source>
        <strain evidence="1">NCHU-NPUST-175</strain>
    </source>
</reference>
<proteinExistence type="predicted"/>
<gene>
    <name evidence="1" type="ORF">ACCO45_000342</name>
</gene>
<evidence type="ECO:0000313" key="1">
    <source>
        <dbReference type="EMBL" id="KAL3963338.1"/>
    </source>
</evidence>
<sequence>MIYLMTPAVEAFCAAAEDPSVSAGTKRRLFLEAVQSHARLVTLSTRGKGFRWHLMALLEMLRPGEELPGFYQDEIYKRTTERPVCTSFTEFGLPEMGRCQPRKGDVWVGVQVFDEFVRFTVINGEGKSDELVEHLRRAAEVVRDIITAGTDIE</sequence>
<name>A0ACC4E748_PURLI</name>
<protein>
    <submittedName>
        <fullName evidence="1">Uncharacterized protein</fullName>
    </submittedName>
</protein>
<dbReference type="EMBL" id="JBGNUJ010000002">
    <property type="protein sequence ID" value="KAL3963338.1"/>
    <property type="molecule type" value="Genomic_DNA"/>
</dbReference>